<proteinExistence type="predicted"/>
<dbReference type="Proteomes" id="UP000800082">
    <property type="component" value="Unassembled WGS sequence"/>
</dbReference>
<keyword evidence="2" id="KW-1185">Reference proteome</keyword>
<dbReference type="GeneID" id="54354951"/>
<protein>
    <submittedName>
        <fullName evidence="1">Uncharacterized protein</fullName>
    </submittedName>
</protein>
<dbReference type="OrthoDB" id="3786918at2759"/>
<organism evidence="1 2">
    <name type="scientific">Didymella exigua CBS 183.55</name>
    <dbReference type="NCBI Taxonomy" id="1150837"/>
    <lineage>
        <taxon>Eukaryota</taxon>
        <taxon>Fungi</taxon>
        <taxon>Dikarya</taxon>
        <taxon>Ascomycota</taxon>
        <taxon>Pezizomycotina</taxon>
        <taxon>Dothideomycetes</taxon>
        <taxon>Pleosporomycetidae</taxon>
        <taxon>Pleosporales</taxon>
        <taxon>Pleosporineae</taxon>
        <taxon>Didymellaceae</taxon>
        <taxon>Didymella</taxon>
    </lineage>
</organism>
<name>A0A6A5REQ3_9PLEO</name>
<dbReference type="RefSeq" id="XP_033445940.1">
    <property type="nucleotide sequence ID" value="XM_033597284.1"/>
</dbReference>
<dbReference type="EMBL" id="ML978982">
    <property type="protein sequence ID" value="KAF1925688.1"/>
    <property type="molecule type" value="Genomic_DNA"/>
</dbReference>
<accession>A0A6A5REQ3</accession>
<sequence length="103" mass="11810">MRRLVHVKTVKFVLYGVTEARNRSHYCKLIGAIMKEDHFQIYDALGAPNIEATWWGWHLSTQADMITFAAQNSRPVLPEEEYMLLMKPKVDAMMAEAERAAGL</sequence>
<dbReference type="AlphaFoldDB" id="A0A6A5REQ3"/>
<reference evidence="1" key="1">
    <citation type="journal article" date="2020" name="Stud. Mycol.">
        <title>101 Dothideomycetes genomes: a test case for predicting lifestyles and emergence of pathogens.</title>
        <authorList>
            <person name="Haridas S."/>
            <person name="Albert R."/>
            <person name="Binder M."/>
            <person name="Bloem J."/>
            <person name="Labutti K."/>
            <person name="Salamov A."/>
            <person name="Andreopoulos B."/>
            <person name="Baker S."/>
            <person name="Barry K."/>
            <person name="Bills G."/>
            <person name="Bluhm B."/>
            <person name="Cannon C."/>
            <person name="Castanera R."/>
            <person name="Culley D."/>
            <person name="Daum C."/>
            <person name="Ezra D."/>
            <person name="Gonzalez J."/>
            <person name="Henrissat B."/>
            <person name="Kuo A."/>
            <person name="Liang C."/>
            <person name="Lipzen A."/>
            <person name="Lutzoni F."/>
            <person name="Magnuson J."/>
            <person name="Mondo S."/>
            <person name="Nolan M."/>
            <person name="Ohm R."/>
            <person name="Pangilinan J."/>
            <person name="Park H.-J."/>
            <person name="Ramirez L."/>
            <person name="Alfaro M."/>
            <person name="Sun H."/>
            <person name="Tritt A."/>
            <person name="Yoshinaga Y."/>
            <person name="Zwiers L.-H."/>
            <person name="Turgeon B."/>
            <person name="Goodwin S."/>
            <person name="Spatafora J."/>
            <person name="Crous P."/>
            <person name="Grigoriev I."/>
        </authorList>
    </citation>
    <scope>NUCLEOTIDE SEQUENCE</scope>
    <source>
        <strain evidence="1">CBS 183.55</strain>
    </source>
</reference>
<gene>
    <name evidence="1" type="ORF">M421DRAFT_7708</name>
</gene>
<evidence type="ECO:0000313" key="2">
    <source>
        <dbReference type="Proteomes" id="UP000800082"/>
    </source>
</evidence>
<evidence type="ECO:0000313" key="1">
    <source>
        <dbReference type="EMBL" id="KAF1925688.1"/>
    </source>
</evidence>